<proteinExistence type="predicted"/>
<dbReference type="AlphaFoldDB" id="A0A1F5JE26"/>
<evidence type="ECO:0000313" key="2">
    <source>
        <dbReference type="Proteomes" id="UP000177042"/>
    </source>
</evidence>
<accession>A0A1F5JE26</accession>
<evidence type="ECO:0008006" key="3">
    <source>
        <dbReference type="Google" id="ProtNLM"/>
    </source>
</evidence>
<name>A0A1F5JE26_9BACT</name>
<evidence type="ECO:0000313" key="1">
    <source>
        <dbReference type="EMBL" id="OGE26866.1"/>
    </source>
</evidence>
<gene>
    <name evidence="1" type="ORF">A3C26_03115</name>
</gene>
<dbReference type="Proteomes" id="UP000177042">
    <property type="component" value="Unassembled WGS sequence"/>
</dbReference>
<organism evidence="1 2">
    <name type="scientific">Candidatus Daviesbacteria bacterium RIFCSPHIGHO2_02_FULL_39_12</name>
    <dbReference type="NCBI Taxonomy" id="1797770"/>
    <lineage>
        <taxon>Bacteria</taxon>
        <taxon>Candidatus Daviesiibacteriota</taxon>
    </lineage>
</organism>
<protein>
    <recommendedName>
        <fullName evidence="3">Polymerase nucleotidyl transferase domain-containing protein</fullName>
    </recommendedName>
</protein>
<reference evidence="1 2" key="1">
    <citation type="journal article" date="2016" name="Nat. Commun.">
        <title>Thousands of microbial genomes shed light on interconnected biogeochemical processes in an aquifer system.</title>
        <authorList>
            <person name="Anantharaman K."/>
            <person name="Brown C.T."/>
            <person name="Hug L.A."/>
            <person name="Sharon I."/>
            <person name="Castelle C.J."/>
            <person name="Probst A.J."/>
            <person name="Thomas B.C."/>
            <person name="Singh A."/>
            <person name="Wilkins M.J."/>
            <person name="Karaoz U."/>
            <person name="Brodie E.L."/>
            <person name="Williams K.H."/>
            <person name="Hubbard S.S."/>
            <person name="Banfield J.F."/>
        </authorList>
    </citation>
    <scope>NUCLEOTIDE SEQUENCE [LARGE SCALE GENOMIC DNA]</scope>
</reference>
<comment type="caution">
    <text evidence="1">The sequence shown here is derived from an EMBL/GenBank/DDBJ whole genome shotgun (WGS) entry which is preliminary data.</text>
</comment>
<dbReference type="EMBL" id="MFCX01000002">
    <property type="protein sequence ID" value="OGE26866.1"/>
    <property type="molecule type" value="Genomic_DNA"/>
</dbReference>
<sequence>MEKAVLKTLIYADIFDYPLTVFEIHKWLIGRKANLRQVESALGRLVKSSKLKVQNGHYFLSGRESLPLKRLRRERQSKEYLKKAQLIAQFLKIIPTIKLVGISGGLALNNTSKTDDIDLFVITSKKRLWISRLLILSLLSLTGQRRKAIYSKRQAAGKLCLNTILEEDCLEQSNKDIYLAHEVLQMKALWQRNDISSKYLLDNDWVFKFLPNWISDARLTIKDLRLTRKNYKSKIINHKSLFDYVENLAKWWQLKIMQQPKGMERIAEGALYFHPKDYRLTVLQEYNLQLKKL</sequence>